<comment type="caution">
    <text evidence="1">The sequence shown here is derived from an EMBL/GenBank/DDBJ whole genome shotgun (WGS) entry which is preliminary data.</text>
</comment>
<organism evidence="1 2">
    <name type="scientific">Colletotrichum chrysophilum</name>
    <dbReference type="NCBI Taxonomy" id="1836956"/>
    <lineage>
        <taxon>Eukaryota</taxon>
        <taxon>Fungi</taxon>
        <taxon>Dikarya</taxon>
        <taxon>Ascomycota</taxon>
        <taxon>Pezizomycotina</taxon>
        <taxon>Sordariomycetes</taxon>
        <taxon>Hypocreomycetidae</taxon>
        <taxon>Glomerellales</taxon>
        <taxon>Glomerellaceae</taxon>
        <taxon>Colletotrichum</taxon>
        <taxon>Colletotrichum gloeosporioides species complex</taxon>
    </lineage>
</organism>
<keyword evidence="2" id="KW-1185">Reference proteome</keyword>
<dbReference type="EMBL" id="JAQOWY010000845">
    <property type="protein sequence ID" value="KAK1838362.1"/>
    <property type="molecule type" value="Genomic_DNA"/>
</dbReference>
<proteinExistence type="predicted"/>
<evidence type="ECO:0000313" key="2">
    <source>
        <dbReference type="Proteomes" id="UP001243330"/>
    </source>
</evidence>
<protein>
    <submittedName>
        <fullName evidence="1">Uncharacterized protein</fullName>
    </submittedName>
</protein>
<accession>A0AAD8ZZ91</accession>
<name>A0AAD8ZZ91_9PEZI</name>
<evidence type="ECO:0000313" key="1">
    <source>
        <dbReference type="EMBL" id="KAK1838362.1"/>
    </source>
</evidence>
<reference evidence="1" key="1">
    <citation type="submission" date="2023-01" db="EMBL/GenBank/DDBJ databases">
        <title>Colletotrichum chrysophilum M932 genome sequence.</title>
        <authorList>
            <person name="Baroncelli R."/>
        </authorList>
    </citation>
    <scope>NUCLEOTIDE SEQUENCE</scope>
    <source>
        <strain evidence="1">M932</strain>
    </source>
</reference>
<dbReference type="AlphaFoldDB" id="A0AAD8ZZ91"/>
<gene>
    <name evidence="1" type="ORF">CCHR01_19014</name>
</gene>
<sequence length="78" mass="8067">MDFVGEDGELGFVFEGVEGVEGVGGSAGFPPKRAGRTQHRRLQIGWGLSGGGDDCADCADGLDGWKCVSGAFDRGQAF</sequence>
<dbReference type="Proteomes" id="UP001243330">
    <property type="component" value="Unassembled WGS sequence"/>
</dbReference>